<name>A0AAV1S2Z3_9ROSI</name>
<organism evidence="1 2">
    <name type="scientific">Dovyalis caffra</name>
    <dbReference type="NCBI Taxonomy" id="77055"/>
    <lineage>
        <taxon>Eukaryota</taxon>
        <taxon>Viridiplantae</taxon>
        <taxon>Streptophyta</taxon>
        <taxon>Embryophyta</taxon>
        <taxon>Tracheophyta</taxon>
        <taxon>Spermatophyta</taxon>
        <taxon>Magnoliopsida</taxon>
        <taxon>eudicotyledons</taxon>
        <taxon>Gunneridae</taxon>
        <taxon>Pentapetalae</taxon>
        <taxon>rosids</taxon>
        <taxon>fabids</taxon>
        <taxon>Malpighiales</taxon>
        <taxon>Salicaceae</taxon>
        <taxon>Flacourtieae</taxon>
        <taxon>Dovyalis</taxon>
    </lineage>
</organism>
<dbReference type="AlphaFoldDB" id="A0AAV1S2Z3"/>
<evidence type="ECO:0000313" key="2">
    <source>
        <dbReference type="Proteomes" id="UP001314170"/>
    </source>
</evidence>
<evidence type="ECO:0000313" key="1">
    <source>
        <dbReference type="EMBL" id="CAK7343328.1"/>
    </source>
</evidence>
<dbReference type="EMBL" id="CAWUPB010001160">
    <property type="protein sequence ID" value="CAK7343328.1"/>
    <property type="molecule type" value="Genomic_DNA"/>
</dbReference>
<proteinExistence type="predicted"/>
<sequence>ERQSIDFKKIDVHVHRLKGDELRILHYTSIGAKRVKNDRIPFRRLREIRNIEG</sequence>
<reference evidence="1 2" key="1">
    <citation type="submission" date="2024-01" db="EMBL/GenBank/DDBJ databases">
        <authorList>
            <person name="Waweru B."/>
        </authorList>
    </citation>
    <scope>NUCLEOTIDE SEQUENCE [LARGE SCALE GENOMIC DNA]</scope>
</reference>
<comment type="caution">
    <text evidence="1">The sequence shown here is derived from an EMBL/GenBank/DDBJ whole genome shotgun (WGS) entry which is preliminary data.</text>
</comment>
<protein>
    <submittedName>
        <fullName evidence="1">Uncharacterized protein</fullName>
    </submittedName>
</protein>
<feature type="non-terminal residue" evidence="1">
    <location>
        <position position="53"/>
    </location>
</feature>
<keyword evidence="2" id="KW-1185">Reference proteome</keyword>
<accession>A0AAV1S2Z3</accession>
<dbReference type="Proteomes" id="UP001314170">
    <property type="component" value="Unassembled WGS sequence"/>
</dbReference>
<feature type="non-terminal residue" evidence="1">
    <location>
        <position position="1"/>
    </location>
</feature>
<gene>
    <name evidence="1" type="ORF">DCAF_LOCUS17250</name>
</gene>